<evidence type="ECO:0000259" key="3">
    <source>
        <dbReference type="Pfam" id="PF01156"/>
    </source>
</evidence>
<dbReference type="GO" id="GO:0045437">
    <property type="term" value="F:uridine nucleosidase activity"/>
    <property type="evidence" value="ECO:0007669"/>
    <property type="project" value="UniProtKB-ARBA"/>
</dbReference>
<dbReference type="RefSeq" id="WP_283407520.1">
    <property type="nucleotide sequence ID" value="NZ_FXUF01000001.1"/>
</dbReference>
<dbReference type="SUPFAM" id="SSF53590">
    <property type="entry name" value="Nucleoside hydrolase"/>
    <property type="match status" value="1"/>
</dbReference>
<dbReference type="InterPro" id="IPR036452">
    <property type="entry name" value="Ribo_hydro-like"/>
</dbReference>
<dbReference type="InterPro" id="IPR023186">
    <property type="entry name" value="IUNH"/>
</dbReference>
<dbReference type="PROSITE" id="PS01247">
    <property type="entry name" value="IUNH"/>
    <property type="match status" value="1"/>
</dbReference>
<dbReference type="EMBL" id="FXUF01000001">
    <property type="protein sequence ID" value="SMP38814.1"/>
    <property type="molecule type" value="Genomic_DNA"/>
</dbReference>
<dbReference type="CDD" id="cd02651">
    <property type="entry name" value="nuc_hydro_IU_UC_XIUA"/>
    <property type="match status" value="1"/>
</dbReference>
<dbReference type="InterPro" id="IPR001910">
    <property type="entry name" value="Inosine/uridine_hydrolase_dom"/>
</dbReference>
<dbReference type="PANTHER" id="PTHR12304:SF4">
    <property type="entry name" value="URIDINE NUCLEOSIDASE"/>
    <property type="match status" value="1"/>
</dbReference>
<dbReference type="AlphaFoldDB" id="A0AA46AHD3"/>
<accession>A0AA46AHD3</accession>
<protein>
    <submittedName>
        <fullName evidence="4">Pyrimidine-specific ribonucleoside hydrolase</fullName>
    </submittedName>
</protein>
<sequence>MKKPILMDCDPGHDDAIALLMAFASDQLDVLAVTTVGGNQTSEKTLQNALKVLSFAGITHVPVAAGASQPLVRELEIAPEVHGESGLDGPVLPEPSFAPSDKTAIELMEDVIMNCQEKVTLVPTGPLTNIASLLIAAPQVKERIQRISLMGGSAVGGNWTPAAEFNIMVDPEAADVVFQSGIPITMCGLDVTHKAQIFDHEIEHIRQQGGKVAVMVAELLDFFAKFHQEMGFEGSPLHDPCAVAWLIDPTLFTSQHVRVDIETCGELTDGATVVDLRGINGREKNVDVVYDIDRERFIQLLYDSLKKYR</sequence>
<evidence type="ECO:0000256" key="2">
    <source>
        <dbReference type="ARBA" id="ARBA00023295"/>
    </source>
</evidence>
<gene>
    <name evidence="4" type="ORF">SAMN06296020_101156</name>
</gene>
<dbReference type="Proteomes" id="UP001158066">
    <property type="component" value="Unassembled WGS sequence"/>
</dbReference>
<name>A0AA46AHD3_9CLOT</name>
<keyword evidence="5" id="KW-1185">Reference proteome</keyword>
<proteinExistence type="predicted"/>
<comment type="caution">
    <text evidence="4">The sequence shown here is derived from an EMBL/GenBank/DDBJ whole genome shotgun (WGS) entry which is preliminary data.</text>
</comment>
<dbReference type="GO" id="GO:0005829">
    <property type="term" value="C:cytosol"/>
    <property type="evidence" value="ECO:0007669"/>
    <property type="project" value="TreeGrafter"/>
</dbReference>
<dbReference type="GO" id="GO:0008477">
    <property type="term" value="F:purine nucleosidase activity"/>
    <property type="evidence" value="ECO:0007669"/>
    <property type="project" value="TreeGrafter"/>
</dbReference>
<dbReference type="Pfam" id="PF01156">
    <property type="entry name" value="IU_nuc_hydro"/>
    <property type="match status" value="1"/>
</dbReference>
<dbReference type="PANTHER" id="PTHR12304">
    <property type="entry name" value="INOSINE-URIDINE PREFERRING NUCLEOSIDE HYDROLASE"/>
    <property type="match status" value="1"/>
</dbReference>
<dbReference type="GO" id="GO:0006152">
    <property type="term" value="P:purine nucleoside catabolic process"/>
    <property type="evidence" value="ECO:0007669"/>
    <property type="project" value="TreeGrafter"/>
</dbReference>
<evidence type="ECO:0000256" key="1">
    <source>
        <dbReference type="ARBA" id="ARBA00022801"/>
    </source>
</evidence>
<keyword evidence="2" id="KW-0326">Glycosidase</keyword>
<evidence type="ECO:0000313" key="5">
    <source>
        <dbReference type="Proteomes" id="UP001158066"/>
    </source>
</evidence>
<dbReference type="InterPro" id="IPR015910">
    <property type="entry name" value="I/U_nuclsd_hydro_CS"/>
</dbReference>
<evidence type="ECO:0000313" key="4">
    <source>
        <dbReference type="EMBL" id="SMP38814.1"/>
    </source>
</evidence>
<reference evidence="4" key="1">
    <citation type="submission" date="2017-05" db="EMBL/GenBank/DDBJ databases">
        <authorList>
            <person name="Varghese N."/>
            <person name="Submissions S."/>
        </authorList>
    </citation>
    <scope>NUCLEOTIDE SEQUENCE</scope>
    <source>
        <strain evidence="4">Su22</strain>
    </source>
</reference>
<dbReference type="NCBIfam" id="NF007761">
    <property type="entry name" value="PRK10443.1"/>
    <property type="match status" value="1"/>
</dbReference>
<keyword evidence="1 4" id="KW-0378">Hydrolase</keyword>
<organism evidence="4 5">
    <name type="scientific">Anoxynatronum buryatiense</name>
    <dbReference type="NCBI Taxonomy" id="489973"/>
    <lineage>
        <taxon>Bacteria</taxon>
        <taxon>Bacillati</taxon>
        <taxon>Bacillota</taxon>
        <taxon>Clostridia</taxon>
        <taxon>Eubacteriales</taxon>
        <taxon>Clostridiaceae</taxon>
        <taxon>Anoxynatronum</taxon>
    </lineage>
</organism>
<feature type="domain" description="Inosine/uridine-preferring nucleoside hydrolase" evidence="3">
    <location>
        <begin position="5"/>
        <end position="299"/>
    </location>
</feature>
<dbReference type="Gene3D" id="3.90.245.10">
    <property type="entry name" value="Ribonucleoside hydrolase-like"/>
    <property type="match status" value="1"/>
</dbReference>